<dbReference type="PANTHER" id="PTHR43211:SF1">
    <property type="entry name" value="BLL6422 PROTEIN"/>
    <property type="match status" value="1"/>
</dbReference>
<evidence type="ECO:0000313" key="4">
    <source>
        <dbReference type="Proteomes" id="UP000260665"/>
    </source>
</evidence>
<accession>A0A3E1RBL4</accession>
<dbReference type="InterPro" id="IPR036663">
    <property type="entry name" value="Fumarylacetoacetase_C_sf"/>
</dbReference>
<dbReference type="Proteomes" id="UP000260665">
    <property type="component" value="Unassembled WGS sequence"/>
</dbReference>
<dbReference type="InterPro" id="IPR041072">
    <property type="entry name" value="FAA_hydro_N"/>
</dbReference>
<name>A0A3E1RBL4_9BURK</name>
<dbReference type="InterPro" id="IPR011234">
    <property type="entry name" value="Fumarylacetoacetase-like_C"/>
</dbReference>
<evidence type="ECO:0000259" key="2">
    <source>
        <dbReference type="Pfam" id="PF18288"/>
    </source>
</evidence>
<evidence type="ECO:0000259" key="1">
    <source>
        <dbReference type="Pfam" id="PF01557"/>
    </source>
</evidence>
<dbReference type="Pfam" id="PF18288">
    <property type="entry name" value="FAA_hydro_N_2"/>
    <property type="match status" value="1"/>
</dbReference>
<dbReference type="Pfam" id="PF01557">
    <property type="entry name" value="FAA_hydrolase"/>
    <property type="match status" value="1"/>
</dbReference>
<feature type="domain" description="Fumarylacetoacetase-like C-terminal" evidence="1">
    <location>
        <begin position="111"/>
        <end position="317"/>
    </location>
</feature>
<dbReference type="Gene3D" id="3.90.850.10">
    <property type="entry name" value="Fumarylacetoacetase-like, C-terminal domain"/>
    <property type="match status" value="1"/>
</dbReference>
<dbReference type="OrthoDB" id="9775905at2"/>
<dbReference type="PANTHER" id="PTHR43211">
    <property type="entry name" value="FUMARYLACETOACETATE HYDROLASE"/>
    <property type="match status" value="1"/>
</dbReference>
<sequence>MKLATYKDGSRDGQLVVVSRDLTQAHYASHIANRLQQVLDDWNFLSPQLQDVFDALNAGRARHAFAFDPAQCMAPLPRAYQCVRAAAWPSHTDLLLKAAGLGEPEDRSAGPDMLQLAGDSLLGAHDAVRCATEALGLDFGAGLAVVTGDIPQDCAADRALDGVRLLMLSNSFTLRSLLAPGAERSAAATQSQCAMAFSPVAITPDELGDAWSRGRVSLPLQCSWNGRKVGLCDSGADMAYPFGPLIALLAKTRPVRAGSILAAAPLSNAGAEKRGQWSWPKGYNSIAEKRAMEVLQDGQASTEYMRYGDTVCIDMKNAAGHSLFGAMEQEMTQ</sequence>
<dbReference type="RefSeq" id="WP_117178706.1">
    <property type="nucleotide sequence ID" value="NZ_QFZK01000010.1"/>
</dbReference>
<organism evidence="3 4">
    <name type="scientific">Rhodoferax lacus</name>
    <dbReference type="NCBI Taxonomy" id="2184758"/>
    <lineage>
        <taxon>Bacteria</taxon>
        <taxon>Pseudomonadati</taxon>
        <taxon>Pseudomonadota</taxon>
        <taxon>Betaproteobacteria</taxon>
        <taxon>Burkholderiales</taxon>
        <taxon>Comamonadaceae</taxon>
        <taxon>Rhodoferax</taxon>
    </lineage>
</organism>
<reference evidence="3" key="1">
    <citation type="submission" date="2018-05" db="EMBL/GenBank/DDBJ databases">
        <title>Rhodoferax soyangensis sp.nov., isolated from an oligotrophic freshwater lake.</title>
        <authorList>
            <person name="Park M."/>
        </authorList>
    </citation>
    <scope>NUCLEOTIDE SEQUENCE [LARGE SCALE GENOMIC DNA]</scope>
    <source>
        <strain evidence="3">IMCC26218</strain>
    </source>
</reference>
<dbReference type="SUPFAM" id="SSF56529">
    <property type="entry name" value="FAH"/>
    <property type="match status" value="1"/>
</dbReference>
<dbReference type="GO" id="GO:0016787">
    <property type="term" value="F:hydrolase activity"/>
    <property type="evidence" value="ECO:0007669"/>
    <property type="project" value="UniProtKB-KW"/>
</dbReference>
<dbReference type="EMBL" id="QFZK01000010">
    <property type="protein sequence ID" value="RFO96060.1"/>
    <property type="molecule type" value="Genomic_DNA"/>
</dbReference>
<comment type="caution">
    <text evidence="3">The sequence shown here is derived from an EMBL/GenBank/DDBJ whole genome shotgun (WGS) entry which is preliminary data.</text>
</comment>
<keyword evidence="4" id="KW-1185">Reference proteome</keyword>
<feature type="domain" description="Fumarylacetoacetase N-terminal" evidence="2">
    <location>
        <begin position="1"/>
        <end position="78"/>
    </location>
</feature>
<dbReference type="AlphaFoldDB" id="A0A3E1RBL4"/>
<evidence type="ECO:0000313" key="3">
    <source>
        <dbReference type="EMBL" id="RFO96060.1"/>
    </source>
</evidence>
<gene>
    <name evidence="3" type="ORF">DIC66_15185</name>
</gene>
<keyword evidence="3" id="KW-0378">Hydrolase</keyword>
<protein>
    <submittedName>
        <fullName evidence="3">Fumarylacetoacetate hydrolase</fullName>
    </submittedName>
</protein>
<proteinExistence type="predicted"/>